<dbReference type="Gene3D" id="3.40.33.10">
    <property type="entry name" value="CAP"/>
    <property type="match status" value="1"/>
</dbReference>
<dbReference type="CDD" id="cd05379">
    <property type="entry name" value="CAP_bacterial"/>
    <property type="match status" value="1"/>
</dbReference>
<proteinExistence type="predicted"/>
<organism evidence="4 5">
    <name type="scientific">Alkaliphilus pronyensis</name>
    <dbReference type="NCBI Taxonomy" id="1482732"/>
    <lineage>
        <taxon>Bacteria</taxon>
        <taxon>Bacillati</taxon>
        <taxon>Bacillota</taxon>
        <taxon>Clostridia</taxon>
        <taxon>Peptostreptococcales</taxon>
        <taxon>Natronincolaceae</taxon>
        <taxon>Alkaliphilus</taxon>
    </lineage>
</organism>
<evidence type="ECO:0000256" key="1">
    <source>
        <dbReference type="SAM" id="MobiDB-lite"/>
    </source>
</evidence>
<dbReference type="InterPro" id="IPR014044">
    <property type="entry name" value="CAP_dom"/>
</dbReference>
<feature type="chain" id="PRO_5039388935" evidence="2">
    <location>
        <begin position="20"/>
        <end position="294"/>
    </location>
</feature>
<dbReference type="PANTHER" id="PTHR31157:SF1">
    <property type="entry name" value="SCP DOMAIN-CONTAINING PROTEIN"/>
    <property type="match status" value="1"/>
</dbReference>
<feature type="compositionally biased region" description="Polar residues" evidence="1">
    <location>
        <begin position="142"/>
        <end position="165"/>
    </location>
</feature>
<evidence type="ECO:0000259" key="3">
    <source>
        <dbReference type="Pfam" id="PF00188"/>
    </source>
</evidence>
<dbReference type="NCBIfam" id="TIGR02909">
    <property type="entry name" value="spore_YkwD"/>
    <property type="match status" value="1"/>
</dbReference>
<evidence type="ECO:0000313" key="5">
    <source>
        <dbReference type="Proteomes" id="UP000432715"/>
    </source>
</evidence>
<dbReference type="SUPFAM" id="SSF55797">
    <property type="entry name" value="PR-1-like"/>
    <property type="match status" value="1"/>
</dbReference>
<dbReference type="Pfam" id="PF00188">
    <property type="entry name" value="CAP"/>
    <property type="match status" value="1"/>
</dbReference>
<gene>
    <name evidence="4" type="ORF">F8154_14265</name>
</gene>
<dbReference type="Proteomes" id="UP000432715">
    <property type="component" value="Unassembled WGS sequence"/>
</dbReference>
<evidence type="ECO:0000256" key="2">
    <source>
        <dbReference type="SAM" id="SignalP"/>
    </source>
</evidence>
<comment type="caution">
    <text evidence="4">The sequence shown here is derived from an EMBL/GenBank/DDBJ whole genome shotgun (WGS) entry which is preliminary data.</text>
</comment>
<feature type="domain" description="SCP" evidence="3">
    <location>
        <begin position="175"/>
        <end position="289"/>
    </location>
</feature>
<name>A0A6I0EYD4_9FIRM</name>
<feature type="compositionally biased region" description="Acidic residues" evidence="1">
    <location>
        <begin position="126"/>
        <end position="141"/>
    </location>
</feature>
<evidence type="ECO:0000313" key="4">
    <source>
        <dbReference type="EMBL" id="KAB3529974.1"/>
    </source>
</evidence>
<protein>
    <submittedName>
        <fullName evidence="4">SCP-like extracellular protein</fullName>
    </submittedName>
</protein>
<dbReference type="AlphaFoldDB" id="A0A6I0EYD4"/>
<reference evidence="4 5" key="1">
    <citation type="submission" date="2019-10" db="EMBL/GenBank/DDBJ databases">
        <title>Alkaliphilus serpentinus sp. nov. and Alkaliphilus pronyensis sp. nov., two novel anaerobic alkaliphilic species isolated from the serpentinized-hosted hydrothermal field of the Prony Bay (New Caledonia).</title>
        <authorList>
            <person name="Postec A."/>
        </authorList>
    </citation>
    <scope>NUCLEOTIDE SEQUENCE [LARGE SCALE GENOMIC DNA]</scope>
    <source>
        <strain evidence="4 5">LacV</strain>
    </source>
</reference>
<feature type="signal peptide" evidence="2">
    <location>
        <begin position="1"/>
        <end position="19"/>
    </location>
</feature>
<keyword evidence="5" id="KW-1185">Reference proteome</keyword>
<dbReference type="RefSeq" id="WP_151862288.1">
    <property type="nucleotide sequence ID" value="NZ_WBZC01000075.1"/>
</dbReference>
<keyword evidence="2" id="KW-0732">Signal</keyword>
<dbReference type="OrthoDB" id="9783944at2"/>
<dbReference type="InterPro" id="IPR014258">
    <property type="entry name" value="CAP_domain_YkwD-like"/>
</dbReference>
<feature type="region of interest" description="Disordered" evidence="1">
    <location>
        <begin position="112"/>
        <end position="168"/>
    </location>
</feature>
<dbReference type="EMBL" id="WBZC01000075">
    <property type="protein sequence ID" value="KAB3529974.1"/>
    <property type="molecule type" value="Genomic_DNA"/>
</dbReference>
<sequence length="294" mass="33272">MRVKLFIVFIALLVITACSPPQERPPAEDEFDYMESSIFHTAPVRHCRITQDTVDVKSGTGRDFETVGTLKENDVVRVLQQANDWYIIQLDNNQIGSIEVDSAVPVVVERTGDDNLEETPNQNNEIFEEGNDVQLDNEDDNITPNNPTPGRQPQANNPQESNVRSLTDEEQQLIDLVNNERQNNDLPALKVDYEVTRVARIKSQDMVDNNYFSHYSPVHGSPFEMLDNYGIDYHHAGENIAANNSIENAHTSLMNSSGHRKNILNVNFTHIGIGIRPSDKYGYMITQMFISKPK</sequence>
<accession>A0A6I0EYD4</accession>
<dbReference type="PANTHER" id="PTHR31157">
    <property type="entry name" value="SCP DOMAIN-CONTAINING PROTEIN"/>
    <property type="match status" value="1"/>
</dbReference>
<dbReference type="PROSITE" id="PS51257">
    <property type="entry name" value="PROKAR_LIPOPROTEIN"/>
    <property type="match status" value="1"/>
</dbReference>
<dbReference type="InterPro" id="IPR035940">
    <property type="entry name" value="CAP_sf"/>
</dbReference>